<dbReference type="EC" id="5.1.1.3" evidence="5"/>
<keyword evidence="7" id="KW-1185">Reference proteome</keyword>
<dbReference type="EMBL" id="CP016170">
    <property type="protein sequence ID" value="ANN69179.1"/>
    <property type="molecule type" value="Genomic_DNA"/>
</dbReference>
<gene>
    <name evidence="5" type="primary">murI</name>
    <name evidence="6" type="ORF">BAU06_25310</name>
</gene>
<sequence length="285" mass="30878">MIGVFDSGSGGLTVMRALERELAYESFVYLGDHANAPYGNRQPAEIYDFTRHGVERLFRLGCGLVIVACNTAVATGLRRLQTTWLPGSHPSRRVLGVFVPLIEAITGVPWTRDARLPPDGISARPLHVAVFATRHTVRTRAYVDEIQARAPGMRVSQQACPELAGMIDAGVAEDAIRRAVRGHIAELLETAGATPDVCILGCTHYPLVQHIFVDELPRGVRLLSQPDATAASLRRYLARHPAFSAGVASPTVYLTTGDADHVSALASRYYGRAVRFRTAPTAPSD</sequence>
<dbReference type="RefSeq" id="WP_066357231.1">
    <property type="nucleotide sequence ID" value="NZ_CBCSFJ010000041.1"/>
</dbReference>
<dbReference type="SUPFAM" id="SSF53681">
    <property type="entry name" value="Aspartate/glutamate racemase"/>
    <property type="match status" value="2"/>
</dbReference>
<evidence type="ECO:0000256" key="3">
    <source>
        <dbReference type="ARBA" id="ARBA00023235"/>
    </source>
</evidence>
<protein>
    <recommendedName>
        <fullName evidence="5">Glutamate racemase</fullName>
        <ecNumber evidence="5">5.1.1.3</ecNumber>
    </recommendedName>
</protein>
<evidence type="ECO:0000313" key="7">
    <source>
        <dbReference type="Proteomes" id="UP000091897"/>
    </source>
</evidence>
<keyword evidence="4 5" id="KW-0961">Cell wall biogenesis/degradation</keyword>
<dbReference type="Proteomes" id="UP000091897">
    <property type="component" value="Chromosome"/>
</dbReference>
<proteinExistence type="inferred from homology"/>
<feature type="binding site" evidence="5">
    <location>
        <begin position="38"/>
        <end position="39"/>
    </location>
    <ligand>
        <name>substrate</name>
    </ligand>
</feature>
<comment type="function">
    <text evidence="5">Provides the (R)-glutamate required for cell wall biosynthesis.</text>
</comment>
<accession>A0ABM6CYF6</accession>
<reference evidence="6 7" key="1">
    <citation type="submission" date="2016-06" db="EMBL/GenBank/DDBJ databases">
        <title>Complete genome sequences of Bordetella bronchialis and Bordetella flabilis.</title>
        <authorList>
            <person name="LiPuma J.J."/>
            <person name="Spilker T."/>
        </authorList>
    </citation>
    <scope>NUCLEOTIDE SEQUENCE [LARGE SCALE GENOMIC DNA]</scope>
    <source>
        <strain evidence="6 7">AU3182</strain>
    </source>
</reference>
<dbReference type="InterPro" id="IPR004391">
    <property type="entry name" value="Glu_race"/>
</dbReference>
<comment type="catalytic activity">
    <reaction evidence="5">
        <text>L-glutamate = D-glutamate</text>
        <dbReference type="Rhea" id="RHEA:12813"/>
        <dbReference type="ChEBI" id="CHEBI:29985"/>
        <dbReference type="ChEBI" id="CHEBI:29986"/>
        <dbReference type="EC" id="5.1.1.3"/>
    </reaction>
</comment>
<evidence type="ECO:0000256" key="5">
    <source>
        <dbReference type="HAMAP-Rule" id="MF_00258"/>
    </source>
</evidence>
<feature type="active site" description="Proton donor/acceptor" evidence="5">
    <location>
        <position position="202"/>
    </location>
</feature>
<dbReference type="HAMAP" id="MF_00258">
    <property type="entry name" value="Glu_racemase"/>
    <property type="match status" value="1"/>
</dbReference>
<dbReference type="InterPro" id="IPR001920">
    <property type="entry name" value="Asp/Glu_race"/>
</dbReference>
<feature type="active site" description="Proton donor/acceptor" evidence="5">
    <location>
        <position position="69"/>
    </location>
</feature>
<evidence type="ECO:0000256" key="1">
    <source>
        <dbReference type="ARBA" id="ARBA00022960"/>
    </source>
</evidence>
<evidence type="ECO:0000256" key="2">
    <source>
        <dbReference type="ARBA" id="ARBA00022984"/>
    </source>
</evidence>
<feature type="binding site" evidence="5">
    <location>
        <begin position="203"/>
        <end position="204"/>
    </location>
    <ligand>
        <name>substrate</name>
    </ligand>
</feature>
<dbReference type="PANTHER" id="PTHR21198">
    <property type="entry name" value="GLUTAMATE RACEMASE"/>
    <property type="match status" value="1"/>
</dbReference>
<feature type="binding site" evidence="5">
    <location>
        <begin position="6"/>
        <end position="7"/>
    </location>
    <ligand>
        <name>substrate</name>
    </ligand>
</feature>
<keyword evidence="3 5" id="KW-0413">Isomerase</keyword>
<keyword evidence="2 5" id="KW-0573">Peptidoglycan synthesis</keyword>
<comment type="pathway">
    <text evidence="5">Cell wall biogenesis; peptidoglycan biosynthesis.</text>
</comment>
<keyword evidence="1 5" id="KW-0133">Cell shape</keyword>
<dbReference type="Gene3D" id="3.40.50.1860">
    <property type="match status" value="2"/>
</dbReference>
<evidence type="ECO:0000313" key="6">
    <source>
        <dbReference type="EMBL" id="ANN69179.1"/>
    </source>
</evidence>
<name>A0ABM6CYF6_9BORD</name>
<organism evidence="6 7">
    <name type="scientific">Bordetella bronchialis</name>
    <dbReference type="NCBI Taxonomy" id="463025"/>
    <lineage>
        <taxon>Bacteria</taxon>
        <taxon>Pseudomonadati</taxon>
        <taxon>Pseudomonadota</taxon>
        <taxon>Betaproteobacteria</taxon>
        <taxon>Burkholderiales</taxon>
        <taxon>Alcaligenaceae</taxon>
        <taxon>Bordetella</taxon>
    </lineage>
</organism>
<comment type="similarity">
    <text evidence="5">Belongs to the aspartate/glutamate racemases family.</text>
</comment>
<dbReference type="PANTHER" id="PTHR21198:SF2">
    <property type="entry name" value="GLUTAMATE RACEMASE"/>
    <property type="match status" value="1"/>
</dbReference>
<feature type="binding site" evidence="5">
    <location>
        <begin position="70"/>
        <end position="71"/>
    </location>
    <ligand>
        <name>substrate</name>
    </ligand>
</feature>
<evidence type="ECO:0000256" key="4">
    <source>
        <dbReference type="ARBA" id="ARBA00023316"/>
    </source>
</evidence>